<protein>
    <submittedName>
        <fullName evidence="2">Uncharacterized protein</fullName>
    </submittedName>
</protein>
<feature type="compositionally biased region" description="Basic residues" evidence="1">
    <location>
        <begin position="23"/>
        <end position="50"/>
    </location>
</feature>
<feature type="compositionally biased region" description="Low complexity" evidence="1">
    <location>
        <begin position="51"/>
        <end position="80"/>
    </location>
</feature>
<keyword evidence="3" id="KW-1185">Reference proteome</keyword>
<evidence type="ECO:0000313" key="3">
    <source>
        <dbReference type="Proteomes" id="UP000799757"/>
    </source>
</evidence>
<feature type="region of interest" description="Disordered" evidence="1">
    <location>
        <begin position="1"/>
        <end position="89"/>
    </location>
</feature>
<sequence>MPGPPAGLGVHSVHIDSRDPAKAKAKPKPKPPKKTKTKAPAKTSAKKSSSKSKVTSVAKTTKSSSKTSSGMTTRTTTASADGDFCELNPKIKNGKRAPTKCAKTLDPEHVTEITKSVAVLKTYTQTCSAAKAGQACYHYYSVIENNKAQNWDHFTCTDGQARHDGSATAVWENEHPKNGWRDYLPKAMTDARGVVSCQRDEYPPGYFNKAGAAQIIRWLPQKDNDAGGKVWAGFCNKYDGGKGNGQLRAQNKKKGYAEGEINNDLVKLGKKGNEKVKKPSPQAKATTTTPYEATFTRAVFKIEFDWGLKGAPNKGNDWFLSDNACWPKAIATDDPGYNLLTDDAWYTTAGTPQQQADRKKQKALYAKAPPANYVTKAIKPKKRNAAFLHEREFEILEDGYGVRHGNISRRLVDGEFEIIQCTSKDCKEERSLLSEDEIAAVIPAPEEKREMLPGRSEALPTAVPESKFIVSADKREAASPELPAATAGY</sequence>
<organism evidence="2 3">
    <name type="scientific">Melanomma pulvis-pyrius CBS 109.77</name>
    <dbReference type="NCBI Taxonomy" id="1314802"/>
    <lineage>
        <taxon>Eukaryota</taxon>
        <taxon>Fungi</taxon>
        <taxon>Dikarya</taxon>
        <taxon>Ascomycota</taxon>
        <taxon>Pezizomycotina</taxon>
        <taxon>Dothideomycetes</taxon>
        <taxon>Pleosporomycetidae</taxon>
        <taxon>Pleosporales</taxon>
        <taxon>Melanommataceae</taxon>
        <taxon>Melanomma</taxon>
    </lineage>
</organism>
<name>A0A6A6XR97_9PLEO</name>
<proteinExistence type="predicted"/>
<dbReference type="Proteomes" id="UP000799757">
    <property type="component" value="Unassembled WGS sequence"/>
</dbReference>
<feature type="compositionally biased region" description="Basic and acidic residues" evidence="1">
    <location>
        <begin position="13"/>
        <end position="22"/>
    </location>
</feature>
<evidence type="ECO:0000313" key="2">
    <source>
        <dbReference type="EMBL" id="KAF2798067.1"/>
    </source>
</evidence>
<dbReference type="OrthoDB" id="3763214at2759"/>
<gene>
    <name evidence="2" type="ORF">K505DRAFT_322158</name>
</gene>
<accession>A0A6A6XR97</accession>
<reference evidence="2" key="1">
    <citation type="journal article" date="2020" name="Stud. Mycol.">
        <title>101 Dothideomycetes genomes: a test case for predicting lifestyles and emergence of pathogens.</title>
        <authorList>
            <person name="Haridas S."/>
            <person name="Albert R."/>
            <person name="Binder M."/>
            <person name="Bloem J."/>
            <person name="Labutti K."/>
            <person name="Salamov A."/>
            <person name="Andreopoulos B."/>
            <person name="Baker S."/>
            <person name="Barry K."/>
            <person name="Bills G."/>
            <person name="Bluhm B."/>
            <person name="Cannon C."/>
            <person name="Castanera R."/>
            <person name="Culley D."/>
            <person name="Daum C."/>
            <person name="Ezra D."/>
            <person name="Gonzalez J."/>
            <person name="Henrissat B."/>
            <person name="Kuo A."/>
            <person name="Liang C."/>
            <person name="Lipzen A."/>
            <person name="Lutzoni F."/>
            <person name="Magnuson J."/>
            <person name="Mondo S."/>
            <person name="Nolan M."/>
            <person name="Ohm R."/>
            <person name="Pangilinan J."/>
            <person name="Park H.-J."/>
            <person name="Ramirez L."/>
            <person name="Alfaro M."/>
            <person name="Sun H."/>
            <person name="Tritt A."/>
            <person name="Yoshinaga Y."/>
            <person name="Zwiers L.-H."/>
            <person name="Turgeon B."/>
            <person name="Goodwin S."/>
            <person name="Spatafora J."/>
            <person name="Crous P."/>
            <person name="Grigoriev I."/>
        </authorList>
    </citation>
    <scope>NUCLEOTIDE SEQUENCE</scope>
    <source>
        <strain evidence="2">CBS 109.77</strain>
    </source>
</reference>
<dbReference type="EMBL" id="MU001792">
    <property type="protein sequence ID" value="KAF2798067.1"/>
    <property type="molecule type" value="Genomic_DNA"/>
</dbReference>
<evidence type="ECO:0000256" key="1">
    <source>
        <dbReference type="SAM" id="MobiDB-lite"/>
    </source>
</evidence>
<dbReference type="AlphaFoldDB" id="A0A6A6XR97"/>